<dbReference type="Gene3D" id="3.40.50.80">
    <property type="entry name" value="Nucleotide-binding domain of ferredoxin-NADP reductase (FNR) module"/>
    <property type="match status" value="1"/>
</dbReference>
<reference evidence="11 12" key="2">
    <citation type="submission" date="2014-03" db="EMBL/GenBank/DDBJ databases">
        <authorList>
            <person name="Baltrus D."/>
            <person name="Dougherty K."/>
        </authorList>
    </citation>
    <scope>NUCLEOTIDE SEQUENCE</scope>
    <source>
        <strain evidence="11 12">28a24</strain>
    </source>
</reference>
<evidence type="ECO:0000256" key="1">
    <source>
        <dbReference type="ARBA" id="ARBA00001917"/>
    </source>
</evidence>
<keyword evidence="6" id="KW-0560">Oxidoreductase</keyword>
<dbReference type="PROSITE" id="PS51384">
    <property type="entry name" value="FAD_FR"/>
    <property type="match status" value="1"/>
</dbReference>
<dbReference type="Proteomes" id="UP000019522">
    <property type="component" value="Chromosome"/>
</dbReference>
<dbReference type="Pfam" id="PF22290">
    <property type="entry name" value="DmmA-like_N"/>
    <property type="match status" value="1"/>
</dbReference>
<dbReference type="GO" id="GO:0032259">
    <property type="term" value="P:methylation"/>
    <property type="evidence" value="ECO:0007669"/>
    <property type="project" value="UniProtKB-KW"/>
</dbReference>
<dbReference type="PRINTS" id="PR00409">
    <property type="entry name" value="PHDIOXRDTASE"/>
</dbReference>
<evidence type="ECO:0000256" key="3">
    <source>
        <dbReference type="ARBA" id="ARBA00022643"/>
    </source>
</evidence>
<dbReference type="OrthoDB" id="9801223at2"/>
<evidence type="ECO:0000256" key="5">
    <source>
        <dbReference type="ARBA" id="ARBA00022723"/>
    </source>
</evidence>
<dbReference type="Pfam" id="PF00111">
    <property type="entry name" value="Fer2"/>
    <property type="match status" value="1"/>
</dbReference>
<evidence type="ECO:0000256" key="4">
    <source>
        <dbReference type="ARBA" id="ARBA00022714"/>
    </source>
</evidence>
<dbReference type="InterPro" id="IPR036010">
    <property type="entry name" value="2Fe-2S_ferredoxin-like_sf"/>
</dbReference>
<dbReference type="GO" id="GO:0046872">
    <property type="term" value="F:metal ion binding"/>
    <property type="evidence" value="ECO:0007669"/>
    <property type="project" value="UniProtKB-KW"/>
</dbReference>
<dbReference type="PROSITE" id="PS00197">
    <property type="entry name" value="2FE2S_FER_1"/>
    <property type="match status" value="1"/>
</dbReference>
<keyword evidence="7" id="KW-0408">Iron</keyword>
<dbReference type="Gene3D" id="2.40.30.10">
    <property type="entry name" value="Translation factors"/>
    <property type="match status" value="1"/>
</dbReference>
<dbReference type="RefSeq" id="WP_025240534.1">
    <property type="nucleotide sequence ID" value="NZ_CP007441.1"/>
</dbReference>
<dbReference type="SUPFAM" id="SSF54292">
    <property type="entry name" value="2Fe-2S ferredoxin-like"/>
    <property type="match status" value="1"/>
</dbReference>
<accession>W8R7P0</accession>
<keyword evidence="3" id="KW-0288">FMN</keyword>
<evidence type="ECO:0000256" key="2">
    <source>
        <dbReference type="ARBA" id="ARBA00022630"/>
    </source>
</evidence>
<keyword evidence="5" id="KW-0479">Metal-binding</keyword>
<protein>
    <submittedName>
        <fullName evidence="11">Vanillate O-demethylase oxidoreductase</fullName>
    </submittedName>
</protein>
<dbReference type="InterPro" id="IPR012675">
    <property type="entry name" value="Beta-grasp_dom_sf"/>
</dbReference>
<proteinExistence type="predicted"/>
<reference evidence="12" key="1">
    <citation type="journal article" date="2014" name="Genome Announc.">
        <title>Complete Genome Sequence of the Highly Transformable Pseudomonas stutzeri Strain 28a24.</title>
        <authorList>
            <person name="Smith B.A."/>
            <person name="Dougherty K.M."/>
            <person name="Baltrus D.A."/>
        </authorList>
    </citation>
    <scope>NUCLEOTIDE SEQUENCE [LARGE SCALE GENOMIC DNA]</scope>
    <source>
        <strain evidence="12">28a24</strain>
    </source>
</reference>
<feature type="domain" description="FAD-binding FR-type" evidence="10">
    <location>
        <begin position="1"/>
        <end position="100"/>
    </location>
</feature>
<evidence type="ECO:0000313" key="11">
    <source>
        <dbReference type="EMBL" id="AHL74357.1"/>
    </source>
</evidence>
<keyword evidence="4" id="KW-0001">2Fe-2S</keyword>
<feature type="domain" description="2Fe-2S ferredoxin-type" evidence="9">
    <location>
        <begin position="232"/>
        <end position="317"/>
    </location>
</feature>
<evidence type="ECO:0000259" key="9">
    <source>
        <dbReference type="PROSITE" id="PS51085"/>
    </source>
</evidence>
<evidence type="ECO:0000313" key="12">
    <source>
        <dbReference type="Proteomes" id="UP000019522"/>
    </source>
</evidence>
<dbReference type="SUPFAM" id="SSF63380">
    <property type="entry name" value="Riboflavin synthase domain-like"/>
    <property type="match status" value="1"/>
</dbReference>
<gene>
    <name evidence="11" type="ORF">CH92_04345</name>
</gene>
<dbReference type="AlphaFoldDB" id="W8R7P0"/>
<dbReference type="Gene3D" id="3.10.20.30">
    <property type="match status" value="1"/>
</dbReference>
<dbReference type="InterPro" id="IPR001041">
    <property type="entry name" value="2Fe-2S_ferredoxin-type"/>
</dbReference>
<dbReference type="GO" id="GO:0016491">
    <property type="term" value="F:oxidoreductase activity"/>
    <property type="evidence" value="ECO:0007669"/>
    <property type="project" value="UniProtKB-KW"/>
</dbReference>
<dbReference type="KEGG" id="pstt:CH92_04345"/>
<dbReference type="PROSITE" id="PS51085">
    <property type="entry name" value="2FE2S_FER_2"/>
    <property type="match status" value="1"/>
</dbReference>
<dbReference type="InterPro" id="IPR017938">
    <property type="entry name" value="Riboflavin_synthase-like_b-brl"/>
</dbReference>
<dbReference type="InterPro" id="IPR054582">
    <property type="entry name" value="DmmA-like_N"/>
</dbReference>
<dbReference type="CDD" id="cd00207">
    <property type="entry name" value="fer2"/>
    <property type="match status" value="1"/>
</dbReference>
<dbReference type="PANTHER" id="PTHR47354">
    <property type="entry name" value="NADH OXIDOREDUCTASE HCR"/>
    <property type="match status" value="1"/>
</dbReference>
<dbReference type="SUPFAM" id="SSF52343">
    <property type="entry name" value="Ferredoxin reductase-like, C-terminal NADP-linked domain"/>
    <property type="match status" value="1"/>
</dbReference>
<keyword evidence="11" id="KW-0489">Methyltransferase</keyword>
<comment type="cofactor">
    <cofactor evidence="1">
        <name>FMN</name>
        <dbReference type="ChEBI" id="CHEBI:58210"/>
    </cofactor>
</comment>
<keyword evidence="2" id="KW-0285">Flavoprotein</keyword>
<evidence type="ECO:0000256" key="8">
    <source>
        <dbReference type="ARBA" id="ARBA00023014"/>
    </source>
</evidence>
<dbReference type="GO" id="GO:0008168">
    <property type="term" value="F:methyltransferase activity"/>
    <property type="evidence" value="ECO:0007669"/>
    <property type="project" value="UniProtKB-KW"/>
</dbReference>
<sequence>MIEVIVSKKCSVAEGICSFELIGVEGPLPAFEPGAHIDVHVAPGVIRQYSLCNDPAESHRYVIGVLNEPASRGGSRGLHEGIKVGDRLHIGEPRNLFALDPTATRHLLFAGGIGVTPILSMAWRLHAMGAEFEMHYCSRSKTHAAFVDAIEAAPFADRVQFHFDNEPAQQKLDAKAVLSEAAAGTHVYVCGPSGFMDHVLDTARQQGWADGVLHREYFVAPTATDTGTDKPFELELKRSGLVVQVPAELTALQVLEAAGVAVESSCEQGICGACLTPVLEGEPEHRDQFLTDAERARNDQFTPCCSRAQSARLVLDL</sequence>
<dbReference type="InterPro" id="IPR050415">
    <property type="entry name" value="MRET"/>
</dbReference>
<dbReference type="PATRIC" id="fig|316.77.peg.860"/>
<keyword evidence="11" id="KW-0808">Transferase</keyword>
<dbReference type="PANTHER" id="PTHR47354:SF1">
    <property type="entry name" value="CARNITINE MONOOXYGENASE REDUCTASE SUBUNIT"/>
    <property type="match status" value="1"/>
</dbReference>
<evidence type="ECO:0000256" key="6">
    <source>
        <dbReference type="ARBA" id="ARBA00023002"/>
    </source>
</evidence>
<dbReference type="InterPro" id="IPR006058">
    <property type="entry name" value="2Fe2S_fd_BS"/>
</dbReference>
<name>W8R7P0_STUST</name>
<organism evidence="11 12">
    <name type="scientific">Stutzerimonas stutzeri</name>
    <name type="common">Pseudomonas stutzeri</name>
    <dbReference type="NCBI Taxonomy" id="316"/>
    <lineage>
        <taxon>Bacteria</taxon>
        <taxon>Pseudomonadati</taxon>
        <taxon>Pseudomonadota</taxon>
        <taxon>Gammaproteobacteria</taxon>
        <taxon>Pseudomonadales</taxon>
        <taxon>Pseudomonadaceae</taxon>
        <taxon>Stutzerimonas</taxon>
    </lineage>
</organism>
<dbReference type="CDD" id="cd06185">
    <property type="entry name" value="PDR_like"/>
    <property type="match status" value="1"/>
</dbReference>
<dbReference type="InterPro" id="IPR039261">
    <property type="entry name" value="FNR_nucleotide-bd"/>
</dbReference>
<dbReference type="EMBL" id="CP007441">
    <property type="protein sequence ID" value="AHL74357.1"/>
    <property type="molecule type" value="Genomic_DNA"/>
</dbReference>
<evidence type="ECO:0000256" key="7">
    <source>
        <dbReference type="ARBA" id="ARBA00023004"/>
    </source>
</evidence>
<keyword evidence="8" id="KW-0411">Iron-sulfur</keyword>
<evidence type="ECO:0000259" key="10">
    <source>
        <dbReference type="PROSITE" id="PS51384"/>
    </source>
</evidence>
<dbReference type="InterPro" id="IPR017927">
    <property type="entry name" value="FAD-bd_FR_type"/>
</dbReference>
<dbReference type="GO" id="GO:0051537">
    <property type="term" value="F:2 iron, 2 sulfur cluster binding"/>
    <property type="evidence" value="ECO:0007669"/>
    <property type="project" value="UniProtKB-KW"/>
</dbReference>